<dbReference type="GeneID" id="8507409"/>
<proteinExistence type="predicted"/>
<sequence>MLMRGVELLVGRYVDARSMGLISDFGSQQPGTGVELMEAEQQTRTGCGPNRGDGREGAIPAPKMVWTSSVSAKEGWERVVVRLRNGSKREEARRTGKQREEEENEKEEKRGERPIQPPCLAVYMHAGSTFEQGFPAGAAGRVSVYRTKVSAGIDGGAVNIKLPPSPLGSGQCSFAGPLGLQNGRASRVKKHSRNRMPSGIGASSNSPVEAYAGKPQAPAHQPVRDVLSVAPAGVLLAKSHFRNALTGLCYARRRKDSPKGAPSAERRWLAGFAWSVSLTISPSYSVAQGRAALDSLL</sequence>
<dbReference type="AlphaFoldDB" id="A0A179UB82"/>
<dbReference type="OrthoDB" id="5370011at2759"/>
<organism evidence="2 3">
    <name type="scientific">Blastomyces gilchristii (strain SLH14081)</name>
    <name type="common">Blastomyces dermatitidis</name>
    <dbReference type="NCBI Taxonomy" id="559298"/>
    <lineage>
        <taxon>Eukaryota</taxon>
        <taxon>Fungi</taxon>
        <taxon>Dikarya</taxon>
        <taxon>Ascomycota</taxon>
        <taxon>Pezizomycotina</taxon>
        <taxon>Eurotiomycetes</taxon>
        <taxon>Eurotiomycetidae</taxon>
        <taxon>Onygenales</taxon>
        <taxon>Ajellomycetaceae</taxon>
        <taxon>Blastomyces</taxon>
    </lineage>
</organism>
<dbReference type="VEuPathDB" id="FungiDB:BDBG_01073"/>
<keyword evidence="3" id="KW-1185">Reference proteome</keyword>
<dbReference type="RefSeq" id="XP_002628166.2">
    <property type="nucleotide sequence ID" value="XM_002628120.2"/>
</dbReference>
<dbReference type="Proteomes" id="UP000002038">
    <property type="component" value="Unassembled WGS sequence"/>
</dbReference>
<evidence type="ECO:0000313" key="3">
    <source>
        <dbReference type="Proteomes" id="UP000002038"/>
    </source>
</evidence>
<feature type="compositionally biased region" description="Basic and acidic residues" evidence="1">
    <location>
        <begin position="87"/>
        <end position="113"/>
    </location>
</feature>
<accession>A0A179UB82</accession>
<feature type="region of interest" description="Disordered" evidence="1">
    <location>
        <begin position="86"/>
        <end position="114"/>
    </location>
</feature>
<dbReference type="EMBL" id="GG657449">
    <property type="protein sequence ID" value="OAT04539.1"/>
    <property type="molecule type" value="Genomic_DNA"/>
</dbReference>
<name>A0A179UB82_BLAGS</name>
<protein>
    <submittedName>
        <fullName evidence="2">Uncharacterized protein</fullName>
    </submittedName>
</protein>
<gene>
    <name evidence="2" type="ORF">BDBG_01073</name>
</gene>
<evidence type="ECO:0000313" key="2">
    <source>
        <dbReference type="EMBL" id="OAT04539.1"/>
    </source>
</evidence>
<reference evidence="3" key="1">
    <citation type="journal article" date="2015" name="PLoS Genet.">
        <title>The dynamic genome and transcriptome of the human fungal pathogen Blastomyces and close relative Emmonsia.</title>
        <authorList>
            <person name="Munoz J.F."/>
            <person name="Gauthier G.M."/>
            <person name="Desjardins C.A."/>
            <person name="Gallo J.E."/>
            <person name="Holder J."/>
            <person name="Sullivan T.D."/>
            <person name="Marty A.J."/>
            <person name="Carmen J.C."/>
            <person name="Chen Z."/>
            <person name="Ding L."/>
            <person name="Gujja S."/>
            <person name="Magrini V."/>
            <person name="Misas E."/>
            <person name="Mitreva M."/>
            <person name="Priest M."/>
            <person name="Saif S."/>
            <person name="Whiston E.A."/>
            <person name="Young S."/>
            <person name="Zeng Q."/>
            <person name="Goldman W.E."/>
            <person name="Mardis E.R."/>
            <person name="Taylor J.W."/>
            <person name="McEwen J.G."/>
            <person name="Clay O.K."/>
            <person name="Klein B.S."/>
            <person name="Cuomo C.A."/>
        </authorList>
    </citation>
    <scope>NUCLEOTIDE SEQUENCE [LARGE SCALE GENOMIC DNA]</scope>
    <source>
        <strain evidence="3">SLH14081</strain>
    </source>
</reference>
<evidence type="ECO:0000256" key="1">
    <source>
        <dbReference type="SAM" id="MobiDB-lite"/>
    </source>
</evidence>
<dbReference type="KEGG" id="bgh:BDBG_01073"/>
<feature type="region of interest" description="Disordered" evidence="1">
    <location>
        <begin position="188"/>
        <end position="215"/>
    </location>
</feature>